<dbReference type="InterPro" id="IPR020904">
    <property type="entry name" value="Sc_DH/Rdtase_CS"/>
</dbReference>
<dbReference type="InterPro" id="IPR057326">
    <property type="entry name" value="KR_dom"/>
</dbReference>
<dbReference type="PRINTS" id="PR00081">
    <property type="entry name" value="GDHRDH"/>
</dbReference>
<keyword evidence="2" id="KW-0560">Oxidoreductase</keyword>
<dbReference type="EMBL" id="FOSQ01000001">
    <property type="protein sequence ID" value="SFK25981.1"/>
    <property type="molecule type" value="Genomic_DNA"/>
</dbReference>
<organism evidence="4 5">
    <name type="scientific">Falsiroseomonas stagni DSM 19981</name>
    <dbReference type="NCBI Taxonomy" id="1123062"/>
    <lineage>
        <taxon>Bacteria</taxon>
        <taxon>Pseudomonadati</taxon>
        <taxon>Pseudomonadota</taxon>
        <taxon>Alphaproteobacteria</taxon>
        <taxon>Acetobacterales</taxon>
        <taxon>Roseomonadaceae</taxon>
        <taxon>Falsiroseomonas</taxon>
    </lineage>
</organism>
<evidence type="ECO:0000313" key="4">
    <source>
        <dbReference type="EMBL" id="SFK25981.1"/>
    </source>
</evidence>
<sequence length="269" mass="27536">MKEARSVVISGASRGLGAALARRFAAPGMRLLLLARSAAALEAVAQECRAAGAVAVAAVVDVTDAAAVTAALAAFEAAGPVDLVIANAGTSAGRAPDGTPEDGAAAARQVMVNLVGAINLVAPLLPGMRARRSGQVALVASIAGFRGLPDFPAYCASKAGLIAWGEGLRAAERGRGIRVTVITPGFFRSAMGDRFHGARPLLLGTEEAAGKVHRALLVGVPRLGFPWPMALGMRLLGLLPPWIGDRAVGLMRFRVSPEATPPHDRPPDP</sequence>
<dbReference type="Proteomes" id="UP000199473">
    <property type="component" value="Unassembled WGS sequence"/>
</dbReference>
<dbReference type="PROSITE" id="PS00061">
    <property type="entry name" value="ADH_SHORT"/>
    <property type="match status" value="1"/>
</dbReference>
<comment type="similarity">
    <text evidence="1">Belongs to the short-chain dehydrogenases/reductases (SDR) family.</text>
</comment>
<evidence type="ECO:0000259" key="3">
    <source>
        <dbReference type="SMART" id="SM00822"/>
    </source>
</evidence>
<dbReference type="STRING" id="1123062.SAMN02745775_101892"/>
<proteinExistence type="inferred from homology"/>
<dbReference type="OrthoDB" id="335726at2"/>
<keyword evidence="5" id="KW-1185">Reference proteome</keyword>
<dbReference type="Gene3D" id="3.40.50.720">
    <property type="entry name" value="NAD(P)-binding Rossmann-like Domain"/>
    <property type="match status" value="1"/>
</dbReference>
<dbReference type="SUPFAM" id="SSF51735">
    <property type="entry name" value="NAD(P)-binding Rossmann-fold domains"/>
    <property type="match status" value="1"/>
</dbReference>
<evidence type="ECO:0000256" key="2">
    <source>
        <dbReference type="ARBA" id="ARBA00023002"/>
    </source>
</evidence>
<protein>
    <submittedName>
        <fullName evidence="4">Short-chain dehydrogenase</fullName>
    </submittedName>
</protein>
<dbReference type="InterPro" id="IPR036291">
    <property type="entry name" value="NAD(P)-bd_dom_sf"/>
</dbReference>
<dbReference type="PANTHER" id="PTHR44196">
    <property type="entry name" value="DEHYDROGENASE/REDUCTASE SDR FAMILY MEMBER 7B"/>
    <property type="match status" value="1"/>
</dbReference>
<dbReference type="Pfam" id="PF00106">
    <property type="entry name" value="adh_short"/>
    <property type="match status" value="1"/>
</dbReference>
<gene>
    <name evidence="4" type="ORF">SAMN02745775_101892</name>
</gene>
<dbReference type="GO" id="GO:0016491">
    <property type="term" value="F:oxidoreductase activity"/>
    <property type="evidence" value="ECO:0007669"/>
    <property type="project" value="UniProtKB-KW"/>
</dbReference>
<dbReference type="AlphaFoldDB" id="A0A1I3Y3W5"/>
<reference evidence="4 5" key="1">
    <citation type="submission" date="2016-10" db="EMBL/GenBank/DDBJ databases">
        <authorList>
            <person name="de Groot N.N."/>
        </authorList>
    </citation>
    <scope>NUCLEOTIDE SEQUENCE [LARGE SCALE GENOMIC DNA]</scope>
    <source>
        <strain evidence="4 5">DSM 19981</strain>
    </source>
</reference>
<name>A0A1I3Y3W5_9PROT</name>
<evidence type="ECO:0000313" key="5">
    <source>
        <dbReference type="Proteomes" id="UP000199473"/>
    </source>
</evidence>
<dbReference type="SMART" id="SM00822">
    <property type="entry name" value="PKS_KR"/>
    <property type="match status" value="1"/>
</dbReference>
<dbReference type="InterPro" id="IPR002347">
    <property type="entry name" value="SDR_fam"/>
</dbReference>
<accession>A0A1I3Y3W5</accession>
<feature type="domain" description="Ketoreductase" evidence="3">
    <location>
        <begin position="5"/>
        <end position="190"/>
    </location>
</feature>
<dbReference type="PANTHER" id="PTHR44196:SF1">
    <property type="entry name" value="DEHYDROGENASE_REDUCTASE SDR FAMILY MEMBER 7B"/>
    <property type="match status" value="1"/>
</dbReference>
<evidence type="ECO:0000256" key="1">
    <source>
        <dbReference type="ARBA" id="ARBA00006484"/>
    </source>
</evidence>
<dbReference type="RefSeq" id="WP_092956007.1">
    <property type="nucleotide sequence ID" value="NZ_FOSQ01000001.1"/>
</dbReference>
<dbReference type="GO" id="GO:0016020">
    <property type="term" value="C:membrane"/>
    <property type="evidence" value="ECO:0007669"/>
    <property type="project" value="TreeGrafter"/>
</dbReference>